<keyword evidence="1" id="KW-0378">Hydrolase</keyword>
<dbReference type="PANTHER" id="PTHR35795:SF1">
    <property type="entry name" value="BIS(5'-NUCLEOSYL)-TETRAPHOSPHATASE, SYMMETRICAL"/>
    <property type="match status" value="1"/>
</dbReference>
<evidence type="ECO:0000256" key="1">
    <source>
        <dbReference type="ARBA" id="ARBA00022801"/>
    </source>
</evidence>
<dbReference type="SUPFAM" id="SSF109604">
    <property type="entry name" value="HD-domain/PDEase-like"/>
    <property type="match status" value="1"/>
</dbReference>
<name>A0A3G1KQH9_FORW1</name>
<dbReference type="PANTHER" id="PTHR35795">
    <property type="entry name" value="SLR1885 PROTEIN"/>
    <property type="match status" value="1"/>
</dbReference>
<accession>A0A3G1KQH9</accession>
<dbReference type="Proteomes" id="UP000323521">
    <property type="component" value="Chromosome"/>
</dbReference>
<dbReference type="Gene3D" id="1.10.3210.10">
    <property type="entry name" value="Hypothetical protein af1432"/>
    <property type="match status" value="1"/>
</dbReference>
<dbReference type="Pfam" id="PF01966">
    <property type="entry name" value="HD"/>
    <property type="match status" value="1"/>
</dbReference>
<dbReference type="KEGG" id="fwa:DCMF_07990"/>
<dbReference type="InterPro" id="IPR003607">
    <property type="entry name" value="HD/PDEase_dom"/>
</dbReference>
<dbReference type="AlphaFoldDB" id="A0A3G1KQH9"/>
<proteinExistence type="predicted"/>
<evidence type="ECO:0000313" key="4">
    <source>
        <dbReference type="Proteomes" id="UP000323521"/>
    </source>
</evidence>
<evidence type="ECO:0000259" key="2">
    <source>
        <dbReference type="PROSITE" id="PS51831"/>
    </source>
</evidence>
<dbReference type="InterPro" id="IPR006674">
    <property type="entry name" value="HD_domain"/>
</dbReference>
<evidence type="ECO:0000313" key="3">
    <source>
        <dbReference type="EMBL" id="ATW24723.1"/>
    </source>
</evidence>
<dbReference type="PROSITE" id="PS51831">
    <property type="entry name" value="HD"/>
    <property type="match status" value="1"/>
</dbReference>
<dbReference type="Pfam" id="PF13286">
    <property type="entry name" value="HD_assoc"/>
    <property type="match status" value="2"/>
</dbReference>
<reference evidence="3 4" key="1">
    <citation type="submission" date="2016-10" db="EMBL/GenBank/DDBJ databases">
        <title>Complete Genome Sequence of Peptococcaceae strain DCMF.</title>
        <authorList>
            <person name="Edwards R.J."/>
            <person name="Holland S.I."/>
            <person name="Deshpande N.P."/>
            <person name="Wong Y.K."/>
            <person name="Ertan H."/>
            <person name="Manefield M."/>
            <person name="Russell T.L."/>
            <person name="Lee M.J."/>
        </authorList>
    </citation>
    <scope>NUCLEOTIDE SEQUENCE [LARGE SCALE GENOMIC DNA]</scope>
    <source>
        <strain evidence="3 4">DCMF</strain>
    </source>
</reference>
<gene>
    <name evidence="3" type="ORF">DCMF_07990</name>
</gene>
<dbReference type="CDD" id="cd00077">
    <property type="entry name" value="HDc"/>
    <property type="match status" value="1"/>
</dbReference>
<feature type="domain" description="HD" evidence="2">
    <location>
        <begin position="72"/>
        <end position="204"/>
    </location>
</feature>
<dbReference type="InterPro" id="IPR051094">
    <property type="entry name" value="Diverse_Catalytic_Enzymes"/>
</dbReference>
<sequence length="548" mass="64616">MVNRVNDYLWDYSELRPDERQIRRQHEIPKCHDFRTDFSRDRDRIMFSRAFRRLGGKTQIFLANYHDHARNRLTHSLEVSKIARTICKCFNLDVDLAEAIALGHDLGHPPFGHSGEEALSMIMNGCIPINGVTLSFPHLGFKHNLQSVRIAVDLERSLNRNRGLNITNFTLYGIANHTDSIFNKCRIKKRFDENGQKIDSPEAENFCKIGDKCFKEDKIPYWRSTSFYKIYRDSMRLKDSDKKSWSFESFIVAFSDEIAQRQHDIEDALEVKIITVDQVIDILDKCFANIIRDDPINRNNFDQIIENKHRNDLTSDINRFIFNLYLSDLIRNVYQRLSSKFSGDKSEWAEIKSHLTVKEAKSLIAYSEEFRDADKKFHEFLRDRIVQSSEVQRMDGIGIYIIKHLFEAYLANPLQLPDKTIVQLYKTCKFDVVDKMYEETKDSYKDKYLSNYKDLIKIQYQKKFDETLSRKIDDWLLPDFFIHDSELIPKVVGNLRNLLITDQTDNNFKPFLMRTICDYISGMTDSYAINEFHNLYGHKCLQIKMNIK</sequence>
<organism evidence="3 4">
    <name type="scientific">Formimonas warabiya</name>
    <dbReference type="NCBI Taxonomy" id="1761012"/>
    <lineage>
        <taxon>Bacteria</taxon>
        <taxon>Bacillati</taxon>
        <taxon>Bacillota</taxon>
        <taxon>Clostridia</taxon>
        <taxon>Eubacteriales</taxon>
        <taxon>Peptococcaceae</taxon>
        <taxon>Candidatus Formimonas</taxon>
    </lineage>
</organism>
<protein>
    <recommendedName>
        <fullName evidence="2">HD domain-containing protein</fullName>
    </recommendedName>
</protein>
<dbReference type="OrthoDB" id="9803619at2"/>
<dbReference type="SMART" id="SM00471">
    <property type="entry name" value="HDc"/>
    <property type="match status" value="1"/>
</dbReference>
<dbReference type="GO" id="GO:0016793">
    <property type="term" value="F:triphosphoric monoester hydrolase activity"/>
    <property type="evidence" value="ECO:0007669"/>
    <property type="project" value="InterPro"/>
</dbReference>
<keyword evidence="4" id="KW-1185">Reference proteome</keyword>
<dbReference type="EMBL" id="CP017634">
    <property type="protein sequence ID" value="ATW24723.1"/>
    <property type="molecule type" value="Genomic_DNA"/>
</dbReference>
<dbReference type="NCBIfam" id="TIGR01353">
    <property type="entry name" value="dGTP_triPase"/>
    <property type="match status" value="1"/>
</dbReference>
<dbReference type="InterPro" id="IPR026875">
    <property type="entry name" value="PHydrolase_assoc_dom"/>
</dbReference>
<dbReference type="RefSeq" id="WP_148133946.1">
    <property type="nucleotide sequence ID" value="NZ_CP017634.1"/>
</dbReference>
<dbReference type="InterPro" id="IPR006261">
    <property type="entry name" value="dGTPase"/>
</dbReference>